<dbReference type="Proteomes" id="UP000823388">
    <property type="component" value="Chromosome 4K"/>
</dbReference>
<comment type="caution">
    <text evidence="2">The sequence shown here is derived from an EMBL/GenBank/DDBJ whole genome shotgun (WGS) entry which is preliminary data.</text>
</comment>
<proteinExistence type="predicted"/>
<gene>
    <name evidence="2" type="ORF">PVAP13_4KG342776</name>
</gene>
<evidence type="ECO:0000256" key="1">
    <source>
        <dbReference type="SAM" id="MobiDB-lite"/>
    </source>
</evidence>
<sequence length="169" mass="18351">MDQATQISDIATSLEAIKRSLERHTASFDELKGWKTDVDARVATVDTKILEVDTKVTDLNASINDLRSKIDLIEISRQEQDPAYKVFDVEHFDLTKPGAAHLAQSSQEAASGPNGRGNVLHNRRSGCGVVTTLLPPPVTGAQFTSDHPSPTSYSAPIPASILVPAYQLW</sequence>
<evidence type="ECO:0000313" key="2">
    <source>
        <dbReference type="EMBL" id="KAG2613339.1"/>
    </source>
</evidence>
<reference evidence="2 3" key="1">
    <citation type="submission" date="2020-05" db="EMBL/GenBank/DDBJ databases">
        <title>WGS assembly of Panicum virgatum.</title>
        <authorList>
            <person name="Lovell J.T."/>
            <person name="Jenkins J."/>
            <person name="Shu S."/>
            <person name="Juenger T.E."/>
            <person name="Schmutz J."/>
        </authorList>
    </citation>
    <scope>NUCLEOTIDE SEQUENCE [LARGE SCALE GENOMIC DNA]</scope>
    <source>
        <strain evidence="3">cv. AP13</strain>
    </source>
</reference>
<dbReference type="EMBL" id="CM029043">
    <property type="protein sequence ID" value="KAG2613339.1"/>
    <property type="molecule type" value="Genomic_DNA"/>
</dbReference>
<feature type="non-terminal residue" evidence="2">
    <location>
        <position position="169"/>
    </location>
</feature>
<dbReference type="AlphaFoldDB" id="A0A8T0TZG9"/>
<name>A0A8T0TZG9_PANVG</name>
<organism evidence="2 3">
    <name type="scientific">Panicum virgatum</name>
    <name type="common">Blackwell switchgrass</name>
    <dbReference type="NCBI Taxonomy" id="38727"/>
    <lineage>
        <taxon>Eukaryota</taxon>
        <taxon>Viridiplantae</taxon>
        <taxon>Streptophyta</taxon>
        <taxon>Embryophyta</taxon>
        <taxon>Tracheophyta</taxon>
        <taxon>Spermatophyta</taxon>
        <taxon>Magnoliopsida</taxon>
        <taxon>Liliopsida</taxon>
        <taxon>Poales</taxon>
        <taxon>Poaceae</taxon>
        <taxon>PACMAD clade</taxon>
        <taxon>Panicoideae</taxon>
        <taxon>Panicodae</taxon>
        <taxon>Paniceae</taxon>
        <taxon>Panicinae</taxon>
        <taxon>Panicum</taxon>
        <taxon>Panicum sect. Hiantes</taxon>
    </lineage>
</organism>
<protein>
    <submittedName>
        <fullName evidence="2">Uncharacterized protein</fullName>
    </submittedName>
</protein>
<keyword evidence="3" id="KW-1185">Reference proteome</keyword>
<accession>A0A8T0TZG9</accession>
<feature type="region of interest" description="Disordered" evidence="1">
    <location>
        <begin position="100"/>
        <end position="119"/>
    </location>
</feature>
<dbReference type="Gene3D" id="1.20.5.340">
    <property type="match status" value="1"/>
</dbReference>
<evidence type="ECO:0000313" key="3">
    <source>
        <dbReference type="Proteomes" id="UP000823388"/>
    </source>
</evidence>